<reference evidence="3 4" key="1">
    <citation type="submission" date="2016-10" db="EMBL/GenBank/DDBJ databases">
        <authorList>
            <person name="Varghese N."/>
            <person name="Submissions S."/>
        </authorList>
    </citation>
    <scope>NUCLEOTIDE SEQUENCE [LARGE SCALE GENOMIC DNA]</scope>
    <source>
        <strain evidence="3 4">NLAE-zl-C224</strain>
    </source>
</reference>
<name>A0ABY0QLK2_CLOCO</name>
<keyword evidence="4" id="KW-1185">Reference proteome</keyword>
<dbReference type="InterPro" id="IPR006015">
    <property type="entry name" value="Universal_stress_UspA"/>
</dbReference>
<accession>A0ABY0QLK2</accession>
<dbReference type="SUPFAM" id="SSF52402">
    <property type="entry name" value="Adenine nucleotide alpha hydrolases-like"/>
    <property type="match status" value="1"/>
</dbReference>
<gene>
    <name evidence="3" type="ORF">SAMN05216497_11041</name>
</gene>
<comment type="caution">
    <text evidence="3">The sequence shown here is derived from an EMBL/GenBank/DDBJ whole genome shotgun (WGS) entry which is preliminary data.</text>
</comment>
<sequence length="136" mass="15308">MEKMKVLIPLDGTDKSMHSLDLLKDMFPKDKVEVTLMNVKEIVIVNGMVASEEIARAQELSQFILDTAERQLKGYDIEKCITFGYAADEILRKSKDENFDIIIMTKSTKKGLTRMIGSVTAKVVKNTKSIVIIVPE</sequence>
<dbReference type="RefSeq" id="WP_089865891.1">
    <property type="nucleotide sequence ID" value="NZ_FNGL01000010.1"/>
</dbReference>
<dbReference type="InterPro" id="IPR006016">
    <property type="entry name" value="UspA"/>
</dbReference>
<evidence type="ECO:0000256" key="1">
    <source>
        <dbReference type="ARBA" id="ARBA00008791"/>
    </source>
</evidence>
<comment type="similarity">
    <text evidence="1">Belongs to the universal stress protein A family.</text>
</comment>
<feature type="domain" description="UspA" evidence="2">
    <location>
        <begin position="5"/>
        <end position="135"/>
    </location>
</feature>
<evidence type="ECO:0000313" key="3">
    <source>
        <dbReference type="EMBL" id="SDL17086.1"/>
    </source>
</evidence>
<proteinExistence type="inferred from homology"/>
<evidence type="ECO:0000259" key="2">
    <source>
        <dbReference type="Pfam" id="PF00582"/>
    </source>
</evidence>
<dbReference type="Gene3D" id="3.40.50.620">
    <property type="entry name" value="HUPs"/>
    <property type="match status" value="1"/>
</dbReference>
<dbReference type="EMBL" id="FNGL01000010">
    <property type="protein sequence ID" value="SDL17086.1"/>
    <property type="molecule type" value="Genomic_DNA"/>
</dbReference>
<dbReference type="InterPro" id="IPR014729">
    <property type="entry name" value="Rossmann-like_a/b/a_fold"/>
</dbReference>
<dbReference type="CDD" id="cd00293">
    <property type="entry name" value="USP-like"/>
    <property type="match status" value="1"/>
</dbReference>
<dbReference type="Pfam" id="PF00582">
    <property type="entry name" value="Usp"/>
    <property type="match status" value="1"/>
</dbReference>
<dbReference type="PANTHER" id="PTHR46268:SF6">
    <property type="entry name" value="UNIVERSAL STRESS PROTEIN UP12"/>
    <property type="match status" value="1"/>
</dbReference>
<dbReference type="PANTHER" id="PTHR46268">
    <property type="entry name" value="STRESS RESPONSE PROTEIN NHAX"/>
    <property type="match status" value="1"/>
</dbReference>
<organism evidence="3 4">
    <name type="scientific">Clostridium cochlearium</name>
    <dbReference type="NCBI Taxonomy" id="1494"/>
    <lineage>
        <taxon>Bacteria</taxon>
        <taxon>Bacillati</taxon>
        <taxon>Bacillota</taxon>
        <taxon>Clostridia</taxon>
        <taxon>Eubacteriales</taxon>
        <taxon>Clostridiaceae</taxon>
        <taxon>Clostridium</taxon>
    </lineage>
</organism>
<dbReference type="PRINTS" id="PR01438">
    <property type="entry name" value="UNVRSLSTRESS"/>
</dbReference>
<dbReference type="Proteomes" id="UP000198811">
    <property type="component" value="Unassembled WGS sequence"/>
</dbReference>
<protein>
    <submittedName>
        <fullName evidence="3">Nucleotide-binding universal stress protein, UspA family</fullName>
    </submittedName>
</protein>
<evidence type="ECO:0000313" key="4">
    <source>
        <dbReference type="Proteomes" id="UP000198811"/>
    </source>
</evidence>